<protein>
    <recommendedName>
        <fullName evidence="2">NADH:ubiquinone reductase (non-electrogenic)</fullName>
        <ecNumber evidence="2">1.6.5.9</ecNumber>
    </recommendedName>
</protein>
<keyword evidence="6" id="KW-0560">Oxidoreductase</keyword>
<keyword evidence="10" id="KW-1133">Transmembrane helix</keyword>
<proteinExistence type="inferred from homology"/>
<dbReference type="RefSeq" id="WP_309542409.1">
    <property type="nucleotide sequence ID" value="NZ_CP133659.1"/>
</dbReference>
<evidence type="ECO:0000256" key="2">
    <source>
        <dbReference type="ARBA" id="ARBA00012637"/>
    </source>
</evidence>
<dbReference type="InterPro" id="IPR045024">
    <property type="entry name" value="NDH-2"/>
</dbReference>
<keyword evidence="3" id="KW-0285">Flavoprotein</keyword>
<evidence type="ECO:0000256" key="1">
    <source>
        <dbReference type="ARBA" id="ARBA00005272"/>
    </source>
</evidence>
<evidence type="ECO:0000256" key="9">
    <source>
        <dbReference type="SAM" id="MobiDB-lite"/>
    </source>
</evidence>
<evidence type="ECO:0000256" key="7">
    <source>
        <dbReference type="ARBA" id="ARBA00023027"/>
    </source>
</evidence>
<dbReference type="SUPFAM" id="SSF51905">
    <property type="entry name" value="FAD/NAD(P)-binding domain"/>
    <property type="match status" value="1"/>
</dbReference>
<reference evidence="13" key="1">
    <citation type="submission" date="2023-09" db="EMBL/GenBank/DDBJ databases">
        <authorList>
            <consortium name="CW5 consortium"/>
            <person name="Lu C.-W."/>
        </authorList>
    </citation>
    <scope>NUCLEOTIDE SEQUENCE</scope>
    <source>
        <strain evidence="13">KPS</strain>
    </source>
</reference>
<dbReference type="PANTHER" id="PTHR43706">
    <property type="entry name" value="NADH DEHYDROGENASE"/>
    <property type="match status" value="1"/>
</dbReference>
<evidence type="ECO:0000256" key="5">
    <source>
        <dbReference type="ARBA" id="ARBA00022946"/>
    </source>
</evidence>
<evidence type="ECO:0000313" key="13">
    <source>
        <dbReference type="EMBL" id="WMW66523.1"/>
    </source>
</evidence>
<dbReference type="Pfam" id="PF22366">
    <property type="entry name" value="NDH2_C"/>
    <property type="match status" value="1"/>
</dbReference>
<keyword evidence="7" id="KW-0520">NAD</keyword>
<feature type="transmembrane region" description="Helical" evidence="10">
    <location>
        <begin position="376"/>
        <end position="396"/>
    </location>
</feature>
<dbReference type="InterPro" id="IPR023753">
    <property type="entry name" value="FAD/NAD-binding_dom"/>
</dbReference>
<dbReference type="PRINTS" id="PR00411">
    <property type="entry name" value="PNDRDTASEI"/>
</dbReference>
<evidence type="ECO:0000256" key="10">
    <source>
        <dbReference type="SAM" id="Phobius"/>
    </source>
</evidence>
<accession>A0ABY9R6S6</accession>
<dbReference type="InterPro" id="IPR054585">
    <property type="entry name" value="NDH2-like_C"/>
</dbReference>
<feature type="compositionally biased region" description="Basic and acidic residues" evidence="9">
    <location>
        <begin position="453"/>
        <end position="463"/>
    </location>
</feature>
<evidence type="ECO:0000256" key="4">
    <source>
        <dbReference type="ARBA" id="ARBA00022827"/>
    </source>
</evidence>
<dbReference type="PANTHER" id="PTHR43706:SF47">
    <property type="entry name" value="EXTERNAL NADH-UBIQUINONE OXIDOREDUCTASE 1, MITOCHONDRIAL-RELATED"/>
    <property type="match status" value="1"/>
</dbReference>
<keyword evidence="14" id="KW-1185">Reference proteome</keyword>
<gene>
    <name evidence="13" type="ORF">KPS_001100</name>
</gene>
<dbReference type="Pfam" id="PF07992">
    <property type="entry name" value="Pyr_redox_2"/>
    <property type="match status" value="1"/>
</dbReference>
<keyword evidence="10" id="KW-0812">Transmembrane</keyword>
<dbReference type="InterPro" id="IPR036188">
    <property type="entry name" value="FAD/NAD-bd_sf"/>
</dbReference>
<dbReference type="Proteomes" id="UP001180616">
    <property type="component" value="Chromosome"/>
</dbReference>
<sequence length="463" mass="49647">MIGRNDTDRFARGTGRPRVVIVGGGFGGLWAARRLARSGRVDVVLVDRNNYHTFLPLLYQVAAAEIEPEQIAYPLRGVFRGQQRVSVALADVRGVDADRRVLHTDGPDIPYDHLILAPGSLTSFFGVPGAAENAYTLKSLEDAVRLRNHILACFERASLTEDPARRAALLTFTVVGGGPTGVEFAGALAELVRTPLARDFPELAGKTPPRIVLLEAADGLLTGFPEQLRTYARDRLALMGVEVRTRAGVAEVGPTDVRLGDGLRIATCTVAWTAGVRGHDVAGAMGLPVGRGGRVPVLPTLQVDGRPEIHVVGDLALPDGQNPPMIAPNATQQGRHAAANVLRLLKGGTAKTFRYRDKGAMATIGRQAAVVRLGRFAISGLWAWVLWLFVHLAYLIGFRNRLFVLVNWAWDYLFFERSVRLILPRVTMDDAVCEAPSEAAPDAAKTGGAGDAAPDRAGDSAGA</sequence>
<dbReference type="PRINTS" id="PR00368">
    <property type="entry name" value="FADPNR"/>
</dbReference>
<evidence type="ECO:0000256" key="3">
    <source>
        <dbReference type="ARBA" id="ARBA00022630"/>
    </source>
</evidence>
<feature type="domain" description="External alternative NADH-ubiquinone oxidoreductase-like C-terminal" evidence="12">
    <location>
        <begin position="358"/>
        <end position="414"/>
    </location>
</feature>
<feature type="region of interest" description="Disordered" evidence="9">
    <location>
        <begin position="438"/>
        <end position="463"/>
    </location>
</feature>
<evidence type="ECO:0000256" key="8">
    <source>
        <dbReference type="ARBA" id="ARBA00047599"/>
    </source>
</evidence>
<keyword evidence="10" id="KW-0472">Membrane</keyword>
<evidence type="ECO:0000259" key="11">
    <source>
        <dbReference type="Pfam" id="PF07992"/>
    </source>
</evidence>
<comment type="catalytic activity">
    <reaction evidence="8">
        <text>a quinone + NADH + H(+) = a quinol + NAD(+)</text>
        <dbReference type="Rhea" id="RHEA:46160"/>
        <dbReference type="ChEBI" id="CHEBI:15378"/>
        <dbReference type="ChEBI" id="CHEBI:24646"/>
        <dbReference type="ChEBI" id="CHEBI:57540"/>
        <dbReference type="ChEBI" id="CHEBI:57945"/>
        <dbReference type="ChEBI" id="CHEBI:132124"/>
        <dbReference type="EC" id="1.6.5.9"/>
    </reaction>
</comment>
<organism evidence="13 14">
    <name type="scientific">Nitratidesulfovibrio liaohensis</name>
    <dbReference type="NCBI Taxonomy" id="2604158"/>
    <lineage>
        <taxon>Bacteria</taxon>
        <taxon>Pseudomonadati</taxon>
        <taxon>Thermodesulfobacteriota</taxon>
        <taxon>Desulfovibrionia</taxon>
        <taxon>Desulfovibrionales</taxon>
        <taxon>Desulfovibrionaceae</taxon>
        <taxon>Nitratidesulfovibrio</taxon>
    </lineage>
</organism>
<dbReference type="EMBL" id="CP133659">
    <property type="protein sequence ID" value="WMW66523.1"/>
    <property type="molecule type" value="Genomic_DNA"/>
</dbReference>
<comment type="similarity">
    <text evidence="1">Belongs to the NADH dehydrogenase family.</text>
</comment>
<dbReference type="EC" id="1.6.5.9" evidence="2"/>
<name>A0ABY9R6S6_9BACT</name>
<dbReference type="Gene3D" id="3.50.50.100">
    <property type="match status" value="1"/>
</dbReference>
<evidence type="ECO:0000313" key="14">
    <source>
        <dbReference type="Proteomes" id="UP001180616"/>
    </source>
</evidence>
<keyword evidence="4" id="KW-0274">FAD</keyword>
<evidence type="ECO:0000256" key="6">
    <source>
        <dbReference type="ARBA" id="ARBA00023002"/>
    </source>
</evidence>
<evidence type="ECO:0000259" key="12">
    <source>
        <dbReference type="Pfam" id="PF22366"/>
    </source>
</evidence>
<feature type="domain" description="FAD/NAD(P)-binding" evidence="11">
    <location>
        <begin position="18"/>
        <end position="334"/>
    </location>
</feature>
<keyword evidence="5" id="KW-0809">Transit peptide</keyword>